<sequence>MSTTVRGGALAQILALLVLCAVGAELLTAYAATTGNPARVAFEVVFFAALYGAPALVVRDVVRRRGWGWPSLLLLFAALGVTQAALIDQSLFSVDYQGYEGWEQTRSATLVPALGVSAFNVFNFFVGHVIFSFGAPMAVAEAWAPARADRPWLGRLGRVVALAAYLATAALIVSDAQSRSGSPTQLATSAVVVALLVIAAVGWGRRGRPQSDDRRPLRARSAFLVAFLAAAVIAVCPETWVGVSVASTTTALLAGWLLWISRRRSVGLRAIAAVGLAFLVVRGLLAFTYFPLAGDVAAGPKYAHNVVMMLVVVLAGALALRRRTT</sequence>
<dbReference type="EMBL" id="BAHD01000050">
    <property type="protein sequence ID" value="GAB96838.1"/>
    <property type="molecule type" value="Genomic_DNA"/>
</dbReference>
<evidence type="ECO:0000256" key="1">
    <source>
        <dbReference type="SAM" id="Phobius"/>
    </source>
</evidence>
<accession>K6VKV9</accession>
<dbReference type="Proteomes" id="UP000008366">
    <property type="component" value="Unassembled WGS sequence"/>
</dbReference>
<comment type="caution">
    <text evidence="2">The sequence shown here is derived from an EMBL/GenBank/DDBJ whole genome shotgun (WGS) entry which is preliminary data.</text>
</comment>
<gene>
    <name evidence="2" type="ORF">KILIM_050_00200</name>
</gene>
<feature type="transmembrane region" description="Helical" evidence="1">
    <location>
        <begin position="271"/>
        <end position="290"/>
    </location>
</feature>
<proteinExistence type="predicted"/>
<feature type="transmembrane region" description="Helical" evidence="1">
    <location>
        <begin position="302"/>
        <end position="320"/>
    </location>
</feature>
<feature type="transmembrane region" description="Helical" evidence="1">
    <location>
        <begin position="67"/>
        <end position="87"/>
    </location>
</feature>
<dbReference type="RefSeq" id="WP_006593370.1">
    <property type="nucleotide sequence ID" value="NZ_BAHD01000050.1"/>
</dbReference>
<reference evidence="2 3" key="1">
    <citation type="submission" date="2012-08" db="EMBL/GenBank/DDBJ databases">
        <title>Whole genome shotgun sequence of Kineosphaera limosa NBRC 100340.</title>
        <authorList>
            <person name="Yoshida I."/>
            <person name="Isaki S."/>
            <person name="Hosoyama A."/>
            <person name="Tsuchikane K."/>
            <person name="Katsumata H."/>
            <person name="Ando Y."/>
            <person name="Ohji S."/>
            <person name="Hamada M."/>
            <person name="Tamura T."/>
            <person name="Yamazoe A."/>
            <person name="Yamazaki S."/>
            <person name="Fujita N."/>
        </authorList>
    </citation>
    <scope>NUCLEOTIDE SEQUENCE [LARGE SCALE GENOMIC DNA]</scope>
    <source>
        <strain evidence="2 3">NBRC 100340</strain>
    </source>
</reference>
<dbReference type="OrthoDB" id="8478704at2"/>
<dbReference type="STRING" id="1184609.KILIM_050_00200"/>
<keyword evidence="1" id="KW-0472">Membrane</keyword>
<dbReference type="eggNOG" id="ENOG50321GG">
    <property type="taxonomic scope" value="Bacteria"/>
</dbReference>
<evidence type="ECO:0000313" key="3">
    <source>
        <dbReference type="Proteomes" id="UP000008366"/>
    </source>
</evidence>
<keyword evidence="3" id="KW-1185">Reference proteome</keyword>
<evidence type="ECO:0000313" key="2">
    <source>
        <dbReference type="EMBL" id="GAB96838.1"/>
    </source>
</evidence>
<feature type="transmembrane region" description="Helical" evidence="1">
    <location>
        <begin position="240"/>
        <end position="259"/>
    </location>
</feature>
<protein>
    <submittedName>
        <fullName evidence="2">Uncharacterized protein</fullName>
    </submittedName>
</protein>
<keyword evidence="1" id="KW-1133">Transmembrane helix</keyword>
<organism evidence="2 3">
    <name type="scientific">Kineosphaera limosa NBRC 100340</name>
    <dbReference type="NCBI Taxonomy" id="1184609"/>
    <lineage>
        <taxon>Bacteria</taxon>
        <taxon>Bacillati</taxon>
        <taxon>Actinomycetota</taxon>
        <taxon>Actinomycetes</taxon>
        <taxon>Micrococcales</taxon>
        <taxon>Dermatophilaceae</taxon>
        <taxon>Kineosphaera</taxon>
    </lineage>
</organism>
<dbReference type="AlphaFoldDB" id="K6VKV9"/>
<feature type="transmembrane region" description="Helical" evidence="1">
    <location>
        <begin position="156"/>
        <end position="174"/>
    </location>
</feature>
<keyword evidence="1" id="KW-0812">Transmembrane</keyword>
<name>K6VKV9_9MICO</name>
<feature type="transmembrane region" description="Helical" evidence="1">
    <location>
        <begin position="217"/>
        <end position="234"/>
    </location>
</feature>
<feature type="transmembrane region" description="Helical" evidence="1">
    <location>
        <begin position="186"/>
        <end position="205"/>
    </location>
</feature>
<feature type="transmembrane region" description="Helical" evidence="1">
    <location>
        <begin position="40"/>
        <end position="58"/>
    </location>
</feature>